<dbReference type="SUPFAM" id="SSF82895">
    <property type="entry name" value="TSP-1 type 1 repeat"/>
    <property type="match status" value="1"/>
</dbReference>
<dbReference type="Proteomes" id="UP000050761">
    <property type="component" value="Unassembled WGS sequence"/>
</dbReference>
<dbReference type="EMBL" id="UZAH01027816">
    <property type="protein sequence ID" value="VDO95266.1"/>
    <property type="molecule type" value="Genomic_DNA"/>
</dbReference>
<organism evidence="2 3">
    <name type="scientific">Heligmosomoides polygyrus</name>
    <name type="common">Parasitic roundworm</name>
    <dbReference type="NCBI Taxonomy" id="6339"/>
    <lineage>
        <taxon>Eukaryota</taxon>
        <taxon>Metazoa</taxon>
        <taxon>Ecdysozoa</taxon>
        <taxon>Nematoda</taxon>
        <taxon>Chromadorea</taxon>
        <taxon>Rhabditida</taxon>
        <taxon>Rhabditina</taxon>
        <taxon>Rhabditomorpha</taxon>
        <taxon>Strongyloidea</taxon>
        <taxon>Heligmosomidae</taxon>
        <taxon>Heligmosomoides</taxon>
    </lineage>
</organism>
<dbReference type="Pfam" id="PF00090">
    <property type="entry name" value="TSP_1"/>
    <property type="match status" value="1"/>
</dbReference>
<reference evidence="1 2" key="1">
    <citation type="submission" date="2018-11" db="EMBL/GenBank/DDBJ databases">
        <authorList>
            <consortium name="Pathogen Informatics"/>
        </authorList>
    </citation>
    <scope>NUCLEOTIDE SEQUENCE [LARGE SCALE GENOMIC DNA]</scope>
</reference>
<reference evidence="3" key="2">
    <citation type="submission" date="2019-09" db="UniProtKB">
        <authorList>
            <consortium name="WormBaseParasite"/>
        </authorList>
    </citation>
    <scope>IDENTIFICATION</scope>
</reference>
<gene>
    <name evidence="1" type="ORF">HPBE_LOCUS13195</name>
</gene>
<dbReference type="SMART" id="SM00209">
    <property type="entry name" value="TSP1"/>
    <property type="match status" value="1"/>
</dbReference>
<dbReference type="AlphaFoldDB" id="A0A183FXC7"/>
<evidence type="ECO:0000313" key="3">
    <source>
        <dbReference type="WBParaSite" id="HPBE_0001319401-mRNA-1"/>
    </source>
</evidence>
<dbReference type="OrthoDB" id="5876856at2759"/>
<protein>
    <submittedName>
        <fullName evidence="3">TIL domain-containing protein</fullName>
    </submittedName>
</protein>
<dbReference type="InterPro" id="IPR036383">
    <property type="entry name" value="TSP1_rpt_sf"/>
</dbReference>
<evidence type="ECO:0000313" key="1">
    <source>
        <dbReference type="EMBL" id="VDO95266.1"/>
    </source>
</evidence>
<proteinExistence type="predicted"/>
<name>A0A183FXC7_HELPZ</name>
<accession>A0A183FXC7</accession>
<dbReference type="PANTHER" id="PTHR31507">
    <property type="entry name" value="PROTEIN CBG15923"/>
    <property type="match status" value="1"/>
</dbReference>
<dbReference type="PROSITE" id="PS50092">
    <property type="entry name" value="TSP1"/>
    <property type="match status" value="1"/>
</dbReference>
<sequence>MPYLFDRNISYAKKLSRYNKALYSNSFYGYLHELFDIKNIFMPFPLQSCLLILFGWRLFEKVSYICSLRIHKLVVVVSGETSCASSTWAEWREWSNCTDSCGACGTRQRFRACNKAMPDCFCDGTAFEKEVCNQEVCRYPRNTACCTDYTPSSYNGRFICMKAASRV</sequence>
<dbReference type="WBParaSite" id="HPBE_0001319401-mRNA-1">
    <property type="protein sequence ID" value="HPBE_0001319401-mRNA-1"/>
    <property type="gene ID" value="HPBE_0001319401"/>
</dbReference>
<accession>A0A3P7Z1W2</accession>
<dbReference type="InterPro" id="IPR000884">
    <property type="entry name" value="TSP1_rpt"/>
</dbReference>
<evidence type="ECO:0000313" key="2">
    <source>
        <dbReference type="Proteomes" id="UP000050761"/>
    </source>
</evidence>
<keyword evidence="2" id="KW-1185">Reference proteome</keyword>
<dbReference type="PANTHER" id="PTHR31507:SF12">
    <property type="entry name" value="C6 DOMAIN-CONTAINING PROTEIN"/>
    <property type="match status" value="1"/>
</dbReference>
<dbReference type="Gene3D" id="2.20.100.10">
    <property type="entry name" value="Thrombospondin type-1 (TSP1) repeat"/>
    <property type="match status" value="1"/>
</dbReference>